<keyword evidence="6" id="KW-0472">Membrane</keyword>
<dbReference type="Pfam" id="PF00082">
    <property type="entry name" value="Peptidase_S8"/>
    <property type="match status" value="1"/>
</dbReference>
<evidence type="ECO:0000256" key="6">
    <source>
        <dbReference type="SAM" id="Phobius"/>
    </source>
</evidence>
<reference evidence="9" key="1">
    <citation type="submission" date="2021-04" db="EMBL/GenBank/DDBJ databases">
        <title>Genome based classification of Actinospica acidithermotolerans sp. nov., an actinobacterium isolated from an Indonesian hot spring.</title>
        <authorList>
            <person name="Kusuma A.B."/>
            <person name="Putra K.E."/>
            <person name="Nafisah S."/>
            <person name="Loh J."/>
            <person name="Nouioui I."/>
            <person name="Goodfellow M."/>
        </authorList>
    </citation>
    <scope>NUCLEOTIDE SEQUENCE</scope>
    <source>
        <strain evidence="9">CSCA 57</strain>
    </source>
</reference>
<dbReference type="InterPro" id="IPR000209">
    <property type="entry name" value="Peptidase_S8/S53_dom"/>
</dbReference>
<dbReference type="SUPFAM" id="SSF52743">
    <property type="entry name" value="Subtilisin-like"/>
    <property type="match status" value="1"/>
</dbReference>
<sequence>MSTLRKMGCAAASTVLALGTGFAMPGAAAAAGAAATVGETVLADASNCTTNNVSLAPNQDTPWEIGTAEPGALKNLQGVPMTGAGVTVAVVDTGIAKVGDQLFAANGLVLNGETATGYGADDDGHGTMVASIIAAKASGSDGGMQGIAPGVKLLSMREAGCRATAGNNENAMATAISKAVDMGADVINISQDGYDKDQSLYDAILKAYDQGVIVVTSAGNQGDRDTTDSSGKDYGVNPLTYPAAYQPYVLAVGAVDEYDSVPTFSEKGTDANPFVGVVAPGVAVEALLPSGKLAVDDGTSFAAPYVAAEAALIIQAYGWTHDRVAARAYEVMKIIESTADGDGSYDLSSGWGPVDIKQALESKASSSATGLNTQLVSGDQPSDFGTVYGLTKMYGAGPNADGPASSAAGTGSKVVARPYVAAVSNKTAQEQQRGAYIALAVGLLVAVVTLGAAAVARDATRRRRAVGVPGDSAEAL</sequence>
<dbReference type="GO" id="GO:0004252">
    <property type="term" value="F:serine-type endopeptidase activity"/>
    <property type="evidence" value="ECO:0007669"/>
    <property type="project" value="UniProtKB-UniRule"/>
</dbReference>
<feature type="chain" id="PRO_5037451304" evidence="7">
    <location>
        <begin position="31"/>
        <end position="476"/>
    </location>
</feature>
<feature type="transmembrane region" description="Helical" evidence="6">
    <location>
        <begin position="434"/>
        <end position="456"/>
    </location>
</feature>
<keyword evidence="7" id="KW-0732">Signal</keyword>
<keyword evidence="6" id="KW-1133">Transmembrane helix</keyword>
<dbReference type="InterPro" id="IPR036852">
    <property type="entry name" value="Peptidase_S8/S53_dom_sf"/>
</dbReference>
<feature type="active site" description="Charge relay system" evidence="5">
    <location>
        <position position="300"/>
    </location>
</feature>
<evidence type="ECO:0000259" key="8">
    <source>
        <dbReference type="Pfam" id="PF00082"/>
    </source>
</evidence>
<dbReference type="InterPro" id="IPR015500">
    <property type="entry name" value="Peptidase_S8_subtilisin-rel"/>
</dbReference>
<comment type="caution">
    <text evidence="9">The sequence shown here is derived from an EMBL/GenBank/DDBJ whole genome shotgun (WGS) entry which is preliminary data.</text>
</comment>
<feature type="signal peptide" evidence="7">
    <location>
        <begin position="1"/>
        <end position="30"/>
    </location>
</feature>
<dbReference type="EMBL" id="JAGSOG010000196">
    <property type="protein sequence ID" value="MBR7837325.1"/>
    <property type="molecule type" value="Genomic_DNA"/>
</dbReference>
<dbReference type="PROSITE" id="PS00138">
    <property type="entry name" value="SUBTILASE_SER"/>
    <property type="match status" value="1"/>
</dbReference>
<comment type="similarity">
    <text evidence="1 5">Belongs to the peptidase S8 family.</text>
</comment>
<keyword evidence="6" id="KW-0812">Transmembrane</keyword>
<dbReference type="InterPro" id="IPR050131">
    <property type="entry name" value="Peptidase_S8_subtilisin-like"/>
</dbReference>
<gene>
    <name evidence="9" type="ORF">KDL01_28865</name>
</gene>
<dbReference type="PANTHER" id="PTHR43806:SF11">
    <property type="entry name" value="CEREVISIN-RELATED"/>
    <property type="match status" value="1"/>
</dbReference>
<dbReference type="InterPro" id="IPR023828">
    <property type="entry name" value="Peptidase_S8_Ser-AS"/>
</dbReference>
<evidence type="ECO:0000256" key="5">
    <source>
        <dbReference type="PROSITE-ProRule" id="PRU01240"/>
    </source>
</evidence>
<evidence type="ECO:0000256" key="2">
    <source>
        <dbReference type="ARBA" id="ARBA00022670"/>
    </source>
</evidence>
<feature type="active site" description="Charge relay system" evidence="5">
    <location>
        <position position="125"/>
    </location>
</feature>
<evidence type="ECO:0000256" key="1">
    <source>
        <dbReference type="ARBA" id="ARBA00011073"/>
    </source>
</evidence>
<evidence type="ECO:0000256" key="4">
    <source>
        <dbReference type="ARBA" id="ARBA00022825"/>
    </source>
</evidence>
<evidence type="ECO:0000313" key="9">
    <source>
        <dbReference type="EMBL" id="MBR7837325.1"/>
    </source>
</evidence>
<dbReference type="PANTHER" id="PTHR43806">
    <property type="entry name" value="PEPTIDASE S8"/>
    <property type="match status" value="1"/>
</dbReference>
<dbReference type="PROSITE" id="PS00137">
    <property type="entry name" value="SUBTILASE_HIS"/>
    <property type="match status" value="1"/>
</dbReference>
<evidence type="ECO:0000256" key="7">
    <source>
        <dbReference type="SAM" id="SignalP"/>
    </source>
</evidence>
<dbReference type="GO" id="GO:0006508">
    <property type="term" value="P:proteolysis"/>
    <property type="evidence" value="ECO:0007669"/>
    <property type="project" value="UniProtKB-KW"/>
</dbReference>
<dbReference type="Gene3D" id="3.40.50.200">
    <property type="entry name" value="Peptidase S8/S53 domain"/>
    <property type="match status" value="1"/>
</dbReference>
<evidence type="ECO:0000256" key="3">
    <source>
        <dbReference type="ARBA" id="ARBA00022801"/>
    </source>
</evidence>
<accession>A0A941ETI1</accession>
<feature type="active site" description="Charge relay system" evidence="5">
    <location>
        <position position="92"/>
    </location>
</feature>
<dbReference type="PRINTS" id="PR00723">
    <property type="entry name" value="SUBTILISIN"/>
</dbReference>
<dbReference type="PROSITE" id="PS51892">
    <property type="entry name" value="SUBTILASE"/>
    <property type="match status" value="1"/>
</dbReference>
<feature type="domain" description="Peptidase S8/S53" evidence="8">
    <location>
        <begin position="83"/>
        <end position="352"/>
    </location>
</feature>
<dbReference type="RefSeq" id="WP_212531793.1">
    <property type="nucleotide sequence ID" value="NZ_JAGSOG010000196.1"/>
</dbReference>
<dbReference type="InterPro" id="IPR022398">
    <property type="entry name" value="Peptidase_S8_His-AS"/>
</dbReference>
<dbReference type="Proteomes" id="UP000675781">
    <property type="component" value="Unassembled WGS sequence"/>
</dbReference>
<proteinExistence type="inferred from homology"/>
<organism evidence="9 10">
    <name type="scientific">Actinospica durhamensis</name>
    <dbReference type="NCBI Taxonomy" id="1508375"/>
    <lineage>
        <taxon>Bacteria</taxon>
        <taxon>Bacillati</taxon>
        <taxon>Actinomycetota</taxon>
        <taxon>Actinomycetes</taxon>
        <taxon>Catenulisporales</taxon>
        <taxon>Actinospicaceae</taxon>
        <taxon>Actinospica</taxon>
    </lineage>
</organism>
<name>A0A941ETI1_9ACTN</name>
<keyword evidence="2 5" id="KW-0645">Protease</keyword>
<keyword evidence="4 5" id="KW-0720">Serine protease</keyword>
<keyword evidence="10" id="KW-1185">Reference proteome</keyword>
<keyword evidence="3 5" id="KW-0378">Hydrolase</keyword>
<protein>
    <submittedName>
        <fullName evidence="9">S8 family serine peptidase</fullName>
    </submittedName>
</protein>
<dbReference type="AlphaFoldDB" id="A0A941ETI1"/>
<evidence type="ECO:0000313" key="10">
    <source>
        <dbReference type="Proteomes" id="UP000675781"/>
    </source>
</evidence>